<feature type="domain" description="Ig-like" evidence="1">
    <location>
        <begin position="961"/>
        <end position="1031"/>
    </location>
</feature>
<dbReference type="InterPro" id="IPR010620">
    <property type="entry name" value="SBBP_repeat"/>
</dbReference>
<keyword evidence="4" id="KW-1185">Reference proteome</keyword>
<dbReference type="RefSeq" id="WP_278010741.1">
    <property type="nucleotide sequence ID" value="NZ_CP121112.1"/>
</dbReference>
<evidence type="ECO:0000313" key="3">
    <source>
        <dbReference type="EMBL" id="MFB9110909.1"/>
    </source>
</evidence>
<dbReference type="InterPro" id="IPR057708">
    <property type="entry name" value="DUF7948"/>
</dbReference>
<feature type="domain" description="Ig-like" evidence="1">
    <location>
        <begin position="1113"/>
        <end position="1182"/>
    </location>
</feature>
<dbReference type="Proteomes" id="UP001589562">
    <property type="component" value="Unassembled WGS sequence"/>
</dbReference>
<evidence type="ECO:0000259" key="2">
    <source>
        <dbReference type="Pfam" id="PF25778"/>
    </source>
</evidence>
<reference evidence="3 4" key="1">
    <citation type="submission" date="2024-09" db="EMBL/GenBank/DDBJ databases">
        <authorList>
            <person name="Sun Q."/>
            <person name="Mori K."/>
        </authorList>
    </citation>
    <scope>NUCLEOTIDE SEQUENCE [LARGE SCALE GENOMIC DNA]</scope>
    <source>
        <strain evidence="3 4">CECT 8365</strain>
    </source>
</reference>
<gene>
    <name evidence="3" type="ORF">ACFFVK_20205</name>
</gene>
<dbReference type="NCBIfam" id="TIGR04131">
    <property type="entry name" value="Bac_Flav_CTERM"/>
    <property type="match status" value="1"/>
</dbReference>
<dbReference type="InterPro" id="IPR013783">
    <property type="entry name" value="Ig-like_fold"/>
</dbReference>
<dbReference type="PANTHER" id="PTHR35580:SF1">
    <property type="entry name" value="PHYTASE-LIKE DOMAIN-CONTAINING PROTEIN"/>
    <property type="match status" value="1"/>
</dbReference>
<comment type="caution">
    <text evidence="3">The sequence shown here is derived from an EMBL/GenBank/DDBJ whole genome shotgun (WGS) entry which is preliminary data.</text>
</comment>
<evidence type="ECO:0000259" key="1">
    <source>
        <dbReference type="Pfam" id="PF19081"/>
    </source>
</evidence>
<organism evidence="3 4">
    <name type="scientific">Flavobacterium gyeonganense</name>
    <dbReference type="NCBI Taxonomy" id="1310418"/>
    <lineage>
        <taxon>Bacteria</taxon>
        <taxon>Pseudomonadati</taxon>
        <taxon>Bacteroidota</taxon>
        <taxon>Flavobacteriia</taxon>
        <taxon>Flavobacteriales</taxon>
        <taxon>Flavobacteriaceae</taxon>
        <taxon>Flavobacterium</taxon>
    </lineage>
</organism>
<protein>
    <submittedName>
        <fullName evidence="3">T9SS type B sorting domain-containing protein</fullName>
    </submittedName>
</protein>
<dbReference type="PANTHER" id="PTHR35580">
    <property type="entry name" value="CELL SURFACE GLYCOPROTEIN (S-LAYER PROTEIN)-LIKE PROTEIN"/>
    <property type="match status" value="1"/>
</dbReference>
<proteinExistence type="predicted"/>
<feature type="domain" description="Ig-like" evidence="1">
    <location>
        <begin position="886"/>
        <end position="955"/>
    </location>
</feature>
<feature type="domain" description="Ig-like" evidence="1">
    <location>
        <begin position="1035"/>
        <end position="1107"/>
    </location>
</feature>
<dbReference type="Pfam" id="PF25778">
    <property type="entry name" value="DUF7948"/>
    <property type="match status" value="1"/>
</dbReference>
<feature type="domain" description="DUF7948" evidence="2">
    <location>
        <begin position="27"/>
        <end position="263"/>
    </location>
</feature>
<evidence type="ECO:0000313" key="4">
    <source>
        <dbReference type="Proteomes" id="UP001589562"/>
    </source>
</evidence>
<dbReference type="Pfam" id="PF06739">
    <property type="entry name" value="SBBP"/>
    <property type="match status" value="1"/>
</dbReference>
<dbReference type="Pfam" id="PF19081">
    <property type="entry name" value="Ig_7"/>
    <property type="match status" value="4"/>
</dbReference>
<dbReference type="EMBL" id="JBHMFE010000046">
    <property type="protein sequence ID" value="MFB9110909.1"/>
    <property type="molecule type" value="Genomic_DNA"/>
</dbReference>
<dbReference type="InterPro" id="IPR026341">
    <property type="entry name" value="T9SS_type_B"/>
</dbReference>
<dbReference type="InterPro" id="IPR052918">
    <property type="entry name" value="Motility_Chemotaxis_Reg"/>
</dbReference>
<dbReference type="Pfam" id="PF13585">
    <property type="entry name" value="CHU_C"/>
    <property type="match status" value="1"/>
</dbReference>
<dbReference type="Gene3D" id="2.60.40.10">
    <property type="entry name" value="Immunoglobulins"/>
    <property type="match status" value="2"/>
</dbReference>
<accession>A0ABV5HG73</accession>
<sequence length="1356" mass="150553">MKHTLLLFFFISTFTLFSQNKNHSIGFKENKGQIMDQKGKPNTAVKYLLNSNGLNVQLKKNGFSYDIYEVKKIPVSPSKTSKTLPYQIPEKDKDKKPEYNLEYKFHRVDIDFVNSNSKVELITDQQSKDFDNYYNVPDKPEGIVGVHQYKQITYKNIYPNIDVVFTIPDDPQKTVEYNFVIHPKGKISDIQLKFNGAETDLVNNKIQMNVHFGKMEETLPASWVEDGTSKKEVAVEYRKIKKDVYGFTSTNLVSDKTVIIDPVPIRLWGTYYGGEGEENNFNGIVKTNNQFVYIGGYTTSVTNISTTGSYQPSFIYADDAFITKFDPNGQRVWSTYYGGSHRDIFRAIDFDLNDNIYAIGITGSTNNIATPGTHQTAYNDWYDAMLIKFDSNGQRIWGTYYGGEGIEEVTSIKIDYNQDVIIAGGSHSKNNITTANSFKPVVPSALNGNNQGEDGFLAKFTSNGQRIWATYYGGNDGHDWISSIDIDSNNNIFCSGTTSSFQGIATSGSYRETFNYDTMLWNDTFIVKFNTNGERLFGTYYGGLDYDVNSQILIDKEDNFIISGYTRSIDGIGKTNSFQPNNNGQYDSYLAKFSNNGNLIWSTFYGGEGLDGHWGKNSIAIDENNSIYFYSSGTSNNNISTDGSYQENLEGYSNLYIAKFKPNGERIWGTYYGGQIGEYSGDISYDKNGIFYISGWTYSNDGIATSNAFQKELNGTFDTFLVKFKDCESSTSLTSNSPICTGDSLNLKASGGTNYSWTGPNGFTSTDKNPTIPNTTIANSGEYSCLITGTGGCDDTKKITVVIGDVQPPVPDITTLPTITGDCNTAINTIPTATDACAGIITGVTTNPLSYALPGTYTIVWNYNDGNGNNSSQNQTVTITSQPLPLANTSQTFCIQENATLDDIAITGQNIKWYDHQTAGSLLLNTTLLQNNIVYYASQTINGCESARIPVTINIQNTLPPTGNINQPFCTGQNPTIANIQITGTQIKWYDTLNNGSLLAETTNLQNGKTYYASQTVNNCESTRMGVTVSIVNTPSAPTGNANQFFCKNVNATLSNIQISGQNIKWYDTNFAAAALPNTTLLENNRTYYASQTVGCESDRTAISVKVYDTALPTGNRNQQFCIDQNAAIANLNITGTALQWYDSATNGNTLIQTTLLQNGIYYVTQTLNNCESERLAVNVKIQDTQIPIADSPQTFCIQKNAKISNIEMSGQDIQWFESTSSTVPLSESTLLENGITYYASQTINNCEGDRTPVLINILGATTADCINFVEELPYPKFFTPNNDTHNDTWTIDFAYLKPNTGIRIFDRYGKFLKELKPNDEWDGTYIGQDMPASDYWFTVTRFNGTEYRGHFSLKR</sequence>
<dbReference type="InterPro" id="IPR044023">
    <property type="entry name" value="Ig_7"/>
</dbReference>
<name>A0ABV5HG73_9FLAO</name>